<evidence type="ECO:0000256" key="2">
    <source>
        <dbReference type="SAM" id="Phobius"/>
    </source>
</evidence>
<organism evidence="3 4">
    <name type="scientific">Favolaschia claudopus</name>
    <dbReference type="NCBI Taxonomy" id="2862362"/>
    <lineage>
        <taxon>Eukaryota</taxon>
        <taxon>Fungi</taxon>
        <taxon>Dikarya</taxon>
        <taxon>Basidiomycota</taxon>
        <taxon>Agaricomycotina</taxon>
        <taxon>Agaricomycetes</taxon>
        <taxon>Agaricomycetidae</taxon>
        <taxon>Agaricales</taxon>
        <taxon>Marasmiineae</taxon>
        <taxon>Mycenaceae</taxon>
        <taxon>Favolaschia</taxon>
    </lineage>
</organism>
<feature type="transmembrane region" description="Helical" evidence="2">
    <location>
        <begin position="406"/>
        <end position="432"/>
    </location>
</feature>
<gene>
    <name evidence="3" type="ORF">R3P38DRAFT_881465</name>
</gene>
<keyword evidence="4" id="KW-1185">Reference proteome</keyword>
<dbReference type="Proteomes" id="UP001362999">
    <property type="component" value="Unassembled WGS sequence"/>
</dbReference>
<proteinExistence type="predicted"/>
<keyword evidence="2" id="KW-1133">Transmembrane helix</keyword>
<feature type="transmembrane region" description="Helical" evidence="2">
    <location>
        <begin position="258"/>
        <end position="283"/>
    </location>
</feature>
<protein>
    <submittedName>
        <fullName evidence="3">Uncharacterized protein</fullName>
    </submittedName>
</protein>
<reference evidence="3 4" key="1">
    <citation type="journal article" date="2024" name="J Genomics">
        <title>Draft genome sequencing and assembly of Favolaschia claudopus CIRM-BRFM 2984 isolated from oak limbs.</title>
        <authorList>
            <person name="Navarro D."/>
            <person name="Drula E."/>
            <person name="Chaduli D."/>
            <person name="Cazenave R."/>
            <person name="Ahrendt S."/>
            <person name="Wang J."/>
            <person name="Lipzen A."/>
            <person name="Daum C."/>
            <person name="Barry K."/>
            <person name="Grigoriev I.V."/>
            <person name="Favel A."/>
            <person name="Rosso M.N."/>
            <person name="Martin F."/>
        </authorList>
    </citation>
    <scope>NUCLEOTIDE SEQUENCE [LARGE SCALE GENOMIC DNA]</scope>
    <source>
        <strain evidence="3 4">CIRM-BRFM 2984</strain>
    </source>
</reference>
<comment type="caution">
    <text evidence="3">The sequence shown here is derived from an EMBL/GenBank/DDBJ whole genome shotgun (WGS) entry which is preliminary data.</text>
</comment>
<accession>A0AAW0BSM6</accession>
<feature type="region of interest" description="Disordered" evidence="1">
    <location>
        <begin position="484"/>
        <end position="521"/>
    </location>
</feature>
<evidence type="ECO:0000313" key="4">
    <source>
        <dbReference type="Proteomes" id="UP001362999"/>
    </source>
</evidence>
<feature type="transmembrane region" description="Helical" evidence="2">
    <location>
        <begin position="376"/>
        <end position="400"/>
    </location>
</feature>
<evidence type="ECO:0000313" key="3">
    <source>
        <dbReference type="EMBL" id="KAK7029817.1"/>
    </source>
</evidence>
<keyword evidence="2" id="KW-0472">Membrane</keyword>
<dbReference type="AlphaFoldDB" id="A0AAW0BSM6"/>
<dbReference type="PANTHER" id="PTHR34391">
    <property type="entry name" value="UPF0658 GOLGI APPARATUS MEMBRANE PROTEIN C1952.10C-RELATED"/>
    <property type="match status" value="1"/>
</dbReference>
<feature type="compositionally biased region" description="Low complexity" evidence="1">
    <location>
        <begin position="511"/>
        <end position="521"/>
    </location>
</feature>
<sequence>MFHKPTLILKSTYAAITLSRVTIAFFLFSLIHCFAQGIIQALLYSVDSEFEGVVTQIVQAAKIPLQNLTLLQGSPNHWTLSMCDDIPHGQPRYPCSVIFQSGVGVGKTPGAVEAGIRDSVSILQDYNAGFTVAPSFDSNNSLAGVTVESSAAPPVFLSRQCARILVYPQQVLQNSVREDITFIFFQFWLMGVSLFGVSRGSIPHMLTALGSRFLITAWSSYILIYRTNSQKGIFQEIVSTPGTECGVELFPTYFGTRYAFNVADAVLNFSALFVSGLLSWNLLKVYKAQSVKRVGAPENVMRIYKFFMAVQAVLQLEVFVLIVATSLWVDLLTKTAISVLSTHTTLYNALILATTILVIPWIALGWYGVRLERKSFIISFLGVGFFFIAGWSIMFYSIVYRWSFVQWPYLACFGVASFILIIASMVLATICWRNFDQGLAEYLHAEAALADFTPEVFQHSDIEKSGEKNGDFYTYDEPDFPLPTFHAKAHSRSGSDSSFPAPIRGPPPSYDKPYSSKPMPF</sequence>
<name>A0AAW0BSM6_9AGAR</name>
<feature type="transmembrane region" description="Helical" evidence="2">
    <location>
        <begin position="205"/>
        <end position="224"/>
    </location>
</feature>
<evidence type="ECO:0000256" key="1">
    <source>
        <dbReference type="SAM" id="MobiDB-lite"/>
    </source>
</evidence>
<feature type="transmembrane region" description="Helical" evidence="2">
    <location>
        <begin position="21"/>
        <end position="43"/>
    </location>
</feature>
<dbReference type="PANTHER" id="PTHR34391:SF2">
    <property type="entry name" value="TRP C-TERMINAL DOMAIN-CONTAINING PROTEIN"/>
    <property type="match status" value="1"/>
</dbReference>
<feature type="transmembrane region" description="Helical" evidence="2">
    <location>
        <begin position="349"/>
        <end position="369"/>
    </location>
</feature>
<dbReference type="GO" id="GO:0005794">
    <property type="term" value="C:Golgi apparatus"/>
    <property type="evidence" value="ECO:0007669"/>
    <property type="project" value="TreeGrafter"/>
</dbReference>
<keyword evidence="2" id="KW-0812">Transmembrane</keyword>
<dbReference type="InterPro" id="IPR040410">
    <property type="entry name" value="UPF0658_Golgi"/>
</dbReference>
<feature type="transmembrane region" description="Helical" evidence="2">
    <location>
        <begin position="180"/>
        <end position="198"/>
    </location>
</feature>
<dbReference type="EMBL" id="JAWWNJ010000026">
    <property type="protein sequence ID" value="KAK7029817.1"/>
    <property type="molecule type" value="Genomic_DNA"/>
</dbReference>
<feature type="transmembrane region" description="Helical" evidence="2">
    <location>
        <begin position="303"/>
        <end position="329"/>
    </location>
</feature>